<dbReference type="SUPFAM" id="SSF50129">
    <property type="entry name" value="GroES-like"/>
    <property type="match status" value="1"/>
</dbReference>
<dbReference type="InterPro" id="IPR047618">
    <property type="entry name" value="QOR-like"/>
</dbReference>
<protein>
    <recommendedName>
        <fullName evidence="3">Enoyl reductase (ER) domain-containing protein</fullName>
    </recommendedName>
</protein>
<evidence type="ECO:0000256" key="2">
    <source>
        <dbReference type="ARBA" id="ARBA00023002"/>
    </source>
</evidence>
<dbReference type="GO" id="GO:0070402">
    <property type="term" value="F:NADPH binding"/>
    <property type="evidence" value="ECO:0007669"/>
    <property type="project" value="TreeGrafter"/>
</dbReference>
<dbReference type="PANTHER" id="PTHR48106">
    <property type="entry name" value="QUINONE OXIDOREDUCTASE PIG3-RELATED"/>
    <property type="match status" value="1"/>
</dbReference>
<dbReference type="Pfam" id="PF08240">
    <property type="entry name" value="ADH_N"/>
    <property type="match status" value="1"/>
</dbReference>
<organism evidence="4 5">
    <name type="scientific">Colletotrichum cuscutae</name>
    <dbReference type="NCBI Taxonomy" id="1209917"/>
    <lineage>
        <taxon>Eukaryota</taxon>
        <taxon>Fungi</taxon>
        <taxon>Dikarya</taxon>
        <taxon>Ascomycota</taxon>
        <taxon>Pezizomycotina</taxon>
        <taxon>Sordariomycetes</taxon>
        <taxon>Hypocreomycetidae</taxon>
        <taxon>Glomerellales</taxon>
        <taxon>Glomerellaceae</taxon>
        <taxon>Colletotrichum</taxon>
        <taxon>Colletotrichum acutatum species complex</taxon>
    </lineage>
</organism>
<dbReference type="GO" id="GO:0035925">
    <property type="term" value="F:mRNA 3'-UTR AU-rich region binding"/>
    <property type="evidence" value="ECO:0007669"/>
    <property type="project" value="TreeGrafter"/>
</dbReference>
<feature type="domain" description="Enoyl reductase (ER)" evidence="3">
    <location>
        <begin position="87"/>
        <end position="346"/>
    </location>
</feature>
<dbReference type="Proteomes" id="UP001239213">
    <property type="component" value="Unassembled WGS sequence"/>
</dbReference>
<accession>A0AAI9XE54</accession>
<sequence length="349" mass="38002">MSQFLISRPSTSIRIITRSSKPTPILITLAKSPRILPSQRFLTQTHHQTRTFIPSPTLQTSLSPAPHFTMASSPPQTMNGIQIPRTGGTEVLTHHTDLPLPALAENQVLVRNEYAGINYIDTYFRTGLYKAPLPITPGREGAGTVVKSHPSVSGQFKEGDRVVYMGPFGSYSGYSAVNAAQLLRIPDALATDKAAAALLQGLTAWTFVREAGEVREGEWVLVHAAAGGVGLQLVQMLRAVGARVIGTTSTDEKCALAKKNGAEFTVNSRSQDLVEELGPKNLKVMRPIVNGYTATREELEKYSTELFDMITSGKVEVAIHKAYPLKDVKQAHEDLESRNTTGKLILKVD</sequence>
<dbReference type="InterPro" id="IPR011032">
    <property type="entry name" value="GroES-like_sf"/>
</dbReference>
<dbReference type="GO" id="GO:0005829">
    <property type="term" value="C:cytosol"/>
    <property type="evidence" value="ECO:0007669"/>
    <property type="project" value="TreeGrafter"/>
</dbReference>
<reference evidence="4" key="1">
    <citation type="submission" date="2016-11" db="EMBL/GenBank/DDBJ databases">
        <title>The genome sequence of Colletotrichum cuscutae.</title>
        <authorList>
            <person name="Baroncelli R."/>
        </authorList>
    </citation>
    <scope>NUCLEOTIDE SEQUENCE</scope>
    <source>
        <strain evidence="4">IMI 304802</strain>
    </source>
</reference>
<name>A0AAI9XE54_9PEZI</name>
<dbReference type="Gene3D" id="3.40.50.720">
    <property type="entry name" value="NAD(P)-binding Rossmann-like Domain"/>
    <property type="match status" value="2"/>
</dbReference>
<evidence type="ECO:0000256" key="1">
    <source>
        <dbReference type="ARBA" id="ARBA00022857"/>
    </source>
</evidence>
<comment type="caution">
    <text evidence="4">The sequence shown here is derived from an EMBL/GenBank/DDBJ whole genome shotgun (WGS) entry which is preliminary data.</text>
</comment>
<dbReference type="PANTHER" id="PTHR48106:SF13">
    <property type="entry name" value="QUINONE OXIDOREDUCTASE-RELATED"/>
    <property type="match status" value="1"/>
</dbReference>
<keyword evidence="2" id="KW-0560">Oxidoreductase</keyword>
<evidence type="ECO:0000313" key="5">
    <source>
        <dbReference type="Proteomes" id="UP001239213"/>
    </source>
</evidence>
<gene>
    <name evidence="4" type="ORF">CCUS01_12535</name>
</gene>
<dbReference type="InterPro" id="IPR036291">
    <property type="entry name" value="NAD(P)-bd_dom_sf"/>
</dbReference>
<dbReference type="GO" id="GO:0003960">
    <property type="term" value="F:quinone reductase (NADPH) activity"/>
    <property type="evidence" value="ECO:0007669"/>
    <property type="project" value="InterPro"/>
</dbReference>
<evidence type="ECO:0000313" key="4">
    <source>
        <dbReference type="EMBL" id="KAK1445488.1"/>
    </source>
</evidence>
<dbReference type="AlphaFoldDB" id="A0AAI9XE54"/>
<evidence type="ECO:0000259" key="3">
    <source>
        <dbReference type="SMART" id="SM00829"/>
    </source>
</evidence>
<dbReference type="PROSITE" id="PS01162">
    <property type="entry name" value="QOR_ZETA_CRYSTAL"/>
    <property type="match status" value="1"/>
</dbReference>
<dbReference type="InterPro" id="IPR002364">
    <property type="entry name" value="Quin_OxRdtase/zeta-crystal_CS"/>
</dbReference>
<dbReference type="SMART" id="SM00829">
    <property type="entry name" value="PKS_ER"/>
    <property type="match status" value="1"/>
</dbReference>
<dbReference type="SUPFAM" id="SSF51735">
    <property type="entry name" value="NAD(P)-binding Rossmann-fold domains"/>
    <property type="match status" value="1"/>
</dbReference>
<dbReference type="GO" id="GO:0008270">
    <property type="term" value="F:zinc ion binding"/>
    <property type="evidence" value="ECO:0007669"/>
    <property type="project" value="InterPro"/>
</dbReference>
<dbReference type="EMBL" id="MPDP01000322">
    <property type="protein sequence ID" value="KAK1445488.1"/>
    <property type="molecule type" value="Genomic_DNA"/>
</dbReference>
<dbReference type="InterPro" id="IPR013154">
    <property type="entry name" value="ADH-like_N"/>
</dbReference>
<keyword evidence="1" id="KW-0521">NADP</keyword>
<dbReference type="Pfam" id="PF13602">
    <property type="entry name" value="ADH_zinc_N_2"/>
    <property type="match status" value="1"/>
</dbReference>
<dbReference type="CDD" id="cd05286">
    <property type="entry name" value="QOR2"/>
    <property type="match status" value="1"/>
</dbReference>
<proteinExistence type="predicted"/>
<keyword evidence="5" id="KW-1185">Reference proteome</keyword>
<dbReference type="Gene3D" id="3.90.180.10">
    <property type="entry name" value="Medium-chain alcohol dehydrogenases, catalytic domain"/>
    <property type="match status" value="2"/>
</dbReference>
<dbReference type="InterPro" id="IPR020843">
    <property type="entry name" value="ER"/>
</dbReference>